<keyword evidence="1" id="KW-0812">Transmembrane</keyword>
<dbReference type="AlphaFoldDB" id="A0A1U7EYM0"/>
<sequence>MERNVGPLDARIRVLVGIVLCGLALAVARGVVGVPLISSLGLGIAGVVLVVEGSLRRCLLYQLLGINRCPRETK</sequence>
<dbReference type="eggNOG" id="arCOG06386">
    <property type="taxonomic scope" value="Archaea"/>
</dbReference>
<dbReference type="KEGG" id="nph:NP_4468A"/>
<feature type="transmembrane region" description="Helical" evidence="1">
    <location>
        <begin position="37"/>
        <end position="55"/>
    </location>
</feature>
<keyword evidence="1" id="KW-1133">Transmembrane helix</keyword>
<evidence type="ECO:0000256" key="1">
    <source>
        <dbReference type="SAM" id="Phobius"/>
    </source>
</evidence>
<evidence type="ECO:0000313" key="3">
    <source>
        <dbReference type="EMBL" id="CAI50325.1"/>
    </source>
</evidence>
<dbReference type="Pfam" id="PF11127">
    <property type="entry name" value="YgaP-like_TM"/>
    <property type="match status" value="1"/>
</dbReference>
<organism evidence="3 4">
    <name type="scientific">Natronomonas pharaonis (strain ATCC 35678 / DSM 2160 / CIP 103997 / JCM 8858 / NBRC 14720 / NCIMB 2260 / Gabara)</name>
    <name type="common">Halobacterium pharaonis</name>
    <dbReference type="NCBI Taxonomy" id="348780"/>
    <lineage>
        <taxon>Archaea</taxon>
        <taxon>Methanobacteriati</taxon>
        <taxon>Methanobacteriota</taxon>
        <taxon>Stenosarchaea group</taxon>
        <taxon>Halobacteria</taxon>
        <taxon>Halobacteriales</taxon>
        <taxon>Natronomonadaceae</taxon>
        <taxon>Natronomonas</taxon>
    </lineage>
</organism>
<dbReference type="GeneID" id="3702071"/>
<evidence type="ECO:0000259" key="2">
    <source>
        <dbReference type="Pfam" id="PF11127"/>
    </source>
</evidence>
<evidence type="ECO:0000313" key="4">
    <source>
        <dbReference type="Proteomes" id="UP000002698"/>
    </source>
</evidence>
<dbReference type="EMBL" id="CR936257">
    <property type="protein sequence ID" value="CAI50325.1"/>
    <property type="molecule type" value="Genomic_DNA"/>
</dbReference>
<keyword evidence="4" id="KW-1185">Reference proteome</keyword>
<dbReference type="EnsemblBacteria" id="CAI50325">
    <property type="protein sequence ID" value="CAI50325"/>
    <property type="gene ID" value="NP_4468A"/>
</dbReference>
<accession>A0A1U7EYM0</accession>
<proteinExistence type="predicted"/>
<dbReference type="HOGENOM" id="CLU_176022_2_0_2"/>
<reference evidence="3 4" key="1">
    <citation type="journal article" date="2005" name="Genome Res.">
        <title>Living with two extremes: conclusions from the genome sequence of Natronomonas pharaonis.</title>
        <authorList>
            <person name="Falb M."/>
            <person name="Pfeiffer F."/>
            <person name="Palm P."/>
            <person name="Rodewald K."/>
            <person name="Hickmann V."/>
            <person name="Tittor J."/>
            <person name="Oesterhelt D."/>
        </authorList>
    </citation>
    <scope>NUCLEOTIDE SEQUENCE [LARGE SCALE GENOMIC DNA]</scope>
    <source>
        <strain evidence="4">ATCC 35678 / DSM 2160 / CIP 103997 / JCM 8858 / NBRC 14720 / NCIMB 2260 / Gabara</strain>
    </source>
</reference>
<feature type="transmembrane region" description="Helical" evidence="1">
    <location>
        <begin position="12"/>
        <end position="31"/>
    </location>
</feature>
<dbReference type="RefSeq" id="WP_011323940.1">
    <property type="nucleotide sequence ID" value="NC_007426.1"/>
</dbReference>
<dbReference type="InterPro" id="IPR021309">
    <property type="entry name" value="YgaP-like_TM"/>
</dbReference>
<gene>
    <name evidence="3" type="ordered locus">NP_4468A</name>
</gene>
<name>A0A1U7EYM0_NATPD</name>
<keyword evidence="1" id="KW-0472">Membrane</keyword>
<dbReference type="STRING" id="348780.NP_4468A"/>
<feature type="domain" description="Inner membrane protein YgaP-like transmembrane" evidence="2">
    <location>
        <begin position="1"/>
        <end position="71"/>
    </location>
</feature>
<protein>
    <submittedName>
        <fullName evidence="3">DUF2892 family protein</fullName>
    </submittedName>
</protein>
<dbReference type="Proteomes" id="UP000002698">
    <property type="component" value="Chromosome"/>
</dbReference>